<accession>A0AA37BQR0</accession>
<sequence length="463" mass="51154">MRLKARSEEDERKFITQVQEILADPGVLVPQCLDPGLFCPFEGYRKKLRAVDSPGDLLRFSRSADQFLSGLAESARAVESGGARLTAMLKTQYGSVEYIQRGGGTDPPVLAGIQNGRDVVWRMLAFTSLSKTRGVKVYSSSNYYLASCKSTPPPPEFFQDALRDEGIATGVSDGIVEVGTSGLSVLVGFLGKPVLRIREDSSWRSGAALMKHILVGEAGAFSFMPEFLDEVQVDVQQHLLSYLAGQADDRAVVRKVYDSKVESAVRSGFYVSRMKVYSDPEAFLKSLDPVDVPAEVLIKYMRKYGRGMQADTGRKVLEALWPQFSREILADTVPGLGEDAGKFSKGQPLEMIAAAREYVMRKGAGLPFEPWSEDSRFLADIIVEYRLFGKERAADFALRNMGYSEMRRVISLSFLYFTGAVSAGEWKFSEHEAALARILEKSLRALIEGNDISALRDIRAVIG</sequence>
<gene>
    <name evidence="1" type="ORF">GCM10007108_06650</name>
</gene>
<protein>
    <submittedName>
        <fullName evidence="1">Uncharacterized protein</fullName>
    </submittedName>
</protein>
<reference evidence="1" key="2">
    <citation type="submission" date="2022-09" db="EMBL/GenBank/DDBJ databases">
        <authorList>
            <person name="Sun Q."/>
            <person name="Ohkuma M."/>
        </authorList>
    </citation>
    <scope>NUCLEOTIDE SEQUENCE</scope>
    <source>
        <strain evidence="1">JCM 13583</strain>
    </source>
</reference>
<organism evidence="1 2">
    <name type="scientific">Thermogymnomonas acidicola</name>
    <dbReference type="NCBI Taxonomy" id="399579"/>
    <lineage>
        <taxon>Archaea</taxon>
        <taxon>Methanobacteriati</taxon>
        <taxon>Thermoplasmatota</taxon>
        <taxon>Thermoplasmata</taxon>
        <taxon>Thermoplasmatales</taxon>
        <taxon>Thermogymnomonas</taxon>
    </lineage>
</organism>
<evidence type="ECO:0000313" key="1">
    <source>
        <dbReference type="EMBL" id="GGM71213.1"/>
    </source>
</evidence>
<proteinExistence type="predicted"/>
<dbReference type="Proteomes" id="UP000632195">
    <property type="component" value="Unassembled WGS sequence"/>
</dbReference>
<comment type="caution">
    <text evidence="1">The sequence shown here is derived from an EMBL/GenBank/DDBJ whole genome shotgun (WGS) entry which is preliminary data.</text>
</comment>
<dbReference type="AlphaFoldDB" id="A0AA37BQR0"/>
<evidence type="ECO:0000313" key="2">
    <source>
        <dbReference type="Proteomes" id="UP000632195"/>
    </source>
</evidence>
<name>A0AA37BQR0_9ARCH</name>
<dbReference type="EMBL" id="BMNY01000001">
    <property type="protein sequence ID" value="GGM71213.1"/>
    <property type="molecule type" value="Genomic_DNA"/>
</dbReference>
<reference evidence="1" key="1">
    <citation type="journal article" date="2014" name="Int. J. Syst. Evol. Microbiol.">
        <title>Complete genome sequence of Corynebacterium casei LMG S-19264T (=DSM 44701T), isolated from a smear-ripened cheese.</title>
        <authorList>
            <consortium name="US DOE Joint Genome Institute (JGI-PGF)"/>
            <person name="Walter F."/>
            <person name="Albersmeier A."/>
            <person name="Kalinowski J."/>
            <person name="Ruckert C."/>
        </authorList>
    </citation>
    <scope>NUCLEOTIDE SEQUENCE</scope>
    <source>
        <strain evidence="1">JCM 13583</strain>
    </source>
</reference>
<keyword evidence="2" id="KW-1185">Reference proteome</keyword>